<name>A0A9P1MCD8_9PEZI</name>
<gene>
    <name evidence="2" type="ORF">PPNO1_LOCUS7852</name>
</gene>
<dbReference type="EMBL" id="CALLCH030000017">
    <property type="protein sequence ID" value="CAI4218259.1"/>
    <property type="molecule type" value="Genomic_DNA"/>
</dbReference>
<feature type="transmembrane region" description="Helical" evidence="1">
    <location>
        <begin position="47"/>
        <end position="64"/>
    </location>
</feature>
<keyword evidence="1" id="KW-1133">Transmembrane helix</keyword>
<keyword evidence="3" id="KW-1185">Reference proteome</keyword>
<dbReference type="Proteomes" id="UP000838763">
    <property type="component" value="Unassembled WGS sequence"/>
</dbReference>
<evidence type="ECO:0000313" key="2">
    <source>
        <dbReference type="EMBL" id="CAI4218259.1"/>
    </source>
</evidence>
<dbReference type="OrthoDB" id="4074965at2759"/>
<sequence>MVTKSQLAAAFTRASAFISSGVCCTIAGSFVRQLDIRDMDHGGRIDYVLALSCISIVASLVLMPPKRYSFWLSRLTP</sequence>
<evidence type="ECO:0000256" key="1">
    <source>
        <dbReference type="SAM" id="Phobius"/>
    </source>
</evidence>
<comment type="caution">
    <text evidence="2">The sequence shown here is derived from an EMBL/GenBank/DDBJ whole genome shotgun (WGS) entry which is preliminary data.</text>
</comment>
<keyword evidence="1" id="KW-0812">Transmembrane</keyword>
<organism evidence="2 3">
    <name type="scientific">Parascedosporium putredinis</name>
    <dbReference type="NCBI Taxonomy" id="1442378"/>
    <lineage>
        <taxon>Eukaryota</taxon>
        <taxon>Fungi</taxon>
        <taxon>Dikarya</taxon>
        <taxon>Ascomycota</taxon>
        <taxon>Pezizomycotina</taxon>
        <taxon>Sordariomycetes</taxon>
        <taxon>Hypocreomycetidae</taxon>
        <taxon>Microascales</taxon>
        <taxon>Microascaceae</taxon>
        <taxon>Parascedosporium</taxon>
    </lineage>
</organism>
<protein>
    <submittedName>
        <fullName evidence="2">Uncharacterized protein</fullName>
    </submittedName>
</protein>
<reference evidence="2" key="1">
    <citation type="submission" date="2022-11" db="EMBL/GenBank/DDBJ databases">
        <authorList>
            <person name="Scott C."/>
            <person name="Bruce N."/>
        </authorList>
    </citation>
    <scope>NUCLEOTIDE SEQUENCE</scope>
</reference>
<keyword evidence="1" id="KW-0472">Membrane</keyword>
<dbReference type="AlphaFoldDB" id="A0A9P1MCD8"/>
<proteinExistence type="predicted"/>
<accession>A0A9P1MCD8</accession>
<evidence type="ECO:0000313" key="3">
    <source>
        <dbReference type="Proteomes" id="UP000838763"/>
    </source>
</evidence>